<dbReference type="InterPro" id="IPR006767">
    <property type="entry name" value="Cwf19-like_C_dom-2"/>
</dbReference>
<dbReference type="InterPro" id="IPR006768">
    <property type="entry name" value="Cwf19-like_C_dom-1"/>
</dbReference>
<dbReference type="eggNOG" id="KOG2476">
    <property type="taxonomic scope" value="Eukaryota"/>
</dbReference>
<feature type="domain" description="Cwf19-like C-terminal" evidence="2">
    <location>
        <begin position="252"/>
        <end position="376"/>
    </location>
</feature>
<dbReference type="Pfam" id="PF04676">
    <property type="entry name" value="CwfJ_C_2"/>
    <property type="match status" value="1"/>
</dbReference>
<dbReference type="OrthoDB" id="444325at2759"/>
<dbReference type="GO" id="GO:0005829">
    <property type="term" value="C:cytosol"/>
    <property type="evidence" value="ECO:0007669"/>
    <property type="project" value="EnsemblFungi"/>
</dbReference>
<proteinExistence type="predicted"/>
<dbReference type="SUPFAM" id="SSF54197">
    <property type="entry name" value="HIT-like"/>
    <property type="match status" value="1"/>
</dbReference>
<evidence type="ECO:0000313" key="3">
    <source>
        <dbReference type="EMBL" id="EDK43416.1"/>
    </source>
</evidence>
<dbReference type="Pfam" id="PF04677">
    <property type="entry name" value="CwfJ_C_1"/>
    <property type="match status" value="1"/>
</dbReference>
<accession>A5DW58</accession>
<feature type="domain" description="Cwf19-like protein C-terminal" evidence="1">
    <location>
        <begin position="409"/>
        <end position="488"/>
    </location>
</feature>
<dbReference type="GO" id="GO:0000398">
    <property type="term" value="P:mRNA splicing, via spliceosome"/>
    <property type="evidence" value="ECO:0007669"/>
    <property type="project" value="EnsemblFungi"/>
</dbReference>
<evidence type="ECO:0008006" key="5">
    <source>
        <dbReference type="Google" id="ProtNLM"/>
    </source>
</evidence>
<dbReference type="CDD" id="cd07380">
    <property type="entry name" value="MPP_CWF19_N"/>
    <property type="match status" value="1"/>
</dbReference>
<dbReference type="VEuPathDB" id="FungiDB:LELG_01594"/>
<sequence>MSSTTKILVLNPNPSNLDKVFRQANKLNVKNGPFDATVLLGDVFPKDQNIPNIELQESTYFAQGEEEELSADITEIVNESSASSSLVDIRDNLILAKPPFSIVKLVTGIVMMITSGPVLEETIEKFTKLNLPQVDVLFTYKWPEVIARYCELLLVGHQMVDELVKIVKPRYHFAVGRQEGKFYELEPFRWPSGEITRFISLGQEGSADKWFYAFNIDGSSSSSSEEDTKTINNPFTSKRKLTEDVQNLQLKKTKVAITPDQCFFCLSNPKTETHMIVSIGSHTYFTIAKGPLTRSNRDLPFSGHGIIIPIQHLPCLSSKELEIQQEILRFQDSLIDAFFKRKPFLKLIFFEVNRPTNVHHHVQFIPVYESILNKFETSLNHRVQLNNEKFTRNQKLSFEKFTNVLNQELDSCAPGFIKFTVCLSKDEKETYIAKIQDLGKPIDIQFPRRVLAHMLRLPDRVQWDKCQQSKVKEMQDCEEFKEFYKEFEIA</sequence>
<dbReference type="PANTHER" id="PTHR12072:SF4">
    <property type="entry name" value="CWF19-LIKE PROTEIN 1"/>
    <property type="match status" value="1"/>
</dbReference>
<dbReference type="EMBL" id="CH981525">
    <property type="protein sequence ID" value="EDK43416.1"/>
    <property type="molecule type" value="Genomic_DNA"/>
</dbReference>
<dbReference type="FunCoup" id="A5DW58">
    <property type="interactions" value="1088"/>
</dbReference>
<dbReference type="GeneID" id="5233926"/>
<dbReference type="OMA" id="FSGHCLI"/>
<dbReference type="InterPro" id="IPR040194">
    <property type="entry name" value="Cwf19-like"/>
</dbReference>
<dbReference type="InParanoid" id="A5DW58"/>
<dbReference type="STRING" id="379508.A5DW58"/>
<dbReference type="GO" id="GO:0071014">
    <property type="term" value="C:post-mRNA release spliceosomal complex"/>
    <property type="evidence" value="ECO:0007669"/>
    <property type="project" value="TreeGrafter"/>
</dbReference>
<organism evidence="3 4">
    <name type="scientific">Lodderomyces elongisporus (strain ATCC 11503 / CBS 2605 / JCM 1781 / NBRC 1676 / NRRL YB-4239)</name>
    <name type="common">Yeast</name>
    <name type="synonym">Saccharomyces elongisporus</name>
    <dbReference type="NCBI Taxonomy" id="379508"/>
    <lineage>
        <taxon>Eukaryota</taxon>
        <taxon>Fungi</taxon>
        <taxon>Dikarya</taxon>
        <taxon>Ascomycota</taxon>
        <taxon>Saccharomycotina</taxon>
        <taxon>Pichiomycetes</taxon>
        <taxon>Debaryomycetaceae</taxon>
        <taxon>Candida/Lodderomyces clade</taxon>
        <taxon>Lodderomyces</taxon>
    </lineage>
</organism>
<protein>
    <recommendedName>
        <fullName evidence="5">Cwf19-like C-terminal domain-containing protein</fullName>
    </recommendedName>
</protein>
<dbReference type="PANTHER" id="PTHR12072">
    <property type="entry name" value="CWF19, CELL CYCLE CONTROL PROTEIN"/>
    <property type="match status" value="1"/>
</dbReference>
<dbReference type="AlphaFoldDB" id="A5DW58"/>
<evidence type="ECO:0000259" key="1">
    <source>
        <dbReference type="Pfam" id="PF04676"/>
    </source>
</evidence>
<evidence type="ECO:0000259" key="2">
    <source>
        <dbReference type="Pfam" id="PF04677"/>
    </source>
</evidence>
<dbReference type="KEGG" id="lel:PVL30_001567"/>
<dbReference type="Proteomes" id="UP000001996">
    <property type="component" value="Unassembled WGS sequence"/>
</dbReference>
<name>A5DW58_LODEL</name>
<keyword evidence="4" id="KW-1185">Reference proteome</keyword>
<dbReference type="GO" id="GO:0061632">
    <property type="term" value="F:RNA lariat debranching enzyme activator activity"/>
    <property type="evidence" value="ECO:0007669"/>
    <property type="project" value="EnsemblFungi"/>
</dbReference>
<dbReference type="InterPro" id="IPR036265">
    <property type="entry name" value="HIT-like_sf"/>
</dbReference>
<reference evidence="3 4" key="1">
    <citation type="journal article" date="2009" name="Nature">
        <title>Evolution of pathogenicity and sexual reproduction in eight Candida genomes.</title>
        <authorList>
            <person name="Butler G."/>
            <person name="Rasmussen M.D."/>
            <person name="Lin M.F."/>
            <person name="Santos M.A."/>
            <person name="Sakthikumar S."/>
            <person name="Munro C.A."/>
            <person name="Rheinbay E."/>
            <person name="Grabherr M."/>
            <person name="Forche A."/>
            <person name="Reedy J.L."/>
            <person name="Agrafioti I."/>
            <person name="Arnaud M.B."/>
            <person name="Bates S."/>
            <person name="Brown A.J."/>
            <person name="Brunke S."/>
            <person name="Costanzo M.C."/>
            <person name="Fitzpatrick D.A."/>
            <person name="de Groot P.W."/>
            <person name="Harris D."/>
            <person name="Hoyer L.L."/>
            <person name="Hube B."/>
            <person name="Klis F.M."/>
            <person name="Kodira C."/>
            <person name="Lennard N."/>
            <person name="Logue M.E."/>
            <person name="Martin R."/>
            <person name="Neiman A.M."/>
            <person name="Nikolaou E."/>
            <person name="Quail M.A."/>
            <person name="Quinn J."/>
            <person name="Santos M.C."/>
            <person name="Schmitzberger F.F."/>
            <person name="Sherlock G."/>
            <person name="Shah P."/>
            <person name="Silverstein K.A."/>
            <person name="Skrzypek M.S."/>
            <person name="Soll D."/>
            <person name="Staggs R."/>
            <person name="Stansfield I."/>
            <person name="Stumpf M.P."/>
            <person name="Sudbery P.E."/>
            <person name="Srikantha T."/>
            <person name="Zeng Q."/>
            <person name="Berman J."/>
            <person name="Berriman M."/>
            <person name="Heitman J."/>
            <person name="Gow N.A."/>
            <person name="Lorenz M.C."/>
            <person name="Birren B.W."/>
            <person name="Kellis M."/>
            <person name="Cuomo C.A."/>
        </authorList>
    </citation>
    <scope>NUCLEOTIDE SEQUENCE [LARGE SCALE GENOMIC DNA]</scope>
    <source>
        <strain evidence="4">ATCC 11503 / BCRC 21390 / CBS 2605 / JCM 1781 / NBRC 1676 / NRRL YB-4239</strain>
    </source>
</reference>
<gene>
    <name evidence="3" type="ORF">LELG_01594</name>
</gene>
<dbReference type="HOGENOM" id="CLU_019955_0_0_1"/>
<evidence type="ECO:0000313" key="4">
    <source>
        <dbReference type="Proteomes" id="UP000001996"/>
    </source>
</evidence>